<dbReference type="GO" id="GO:0106008">
    <property type="term" value="F:2-oxoglutaramate amidase activity"/>
    <property type="evidence" value="ECO:0007669"/>
    <property type="project" value="TreeGrafter"/>
</dbReference>
<dbReference type="EMBL" id="BHYK01000014">
    <property type="protein sequence ID" value="GCD10994.1"/>
    <property type="molecule type" value="Genomic_DNA"/>
</dbReference>
<evidence type="ECO:0000313" key="3">
    <source>
        <dbReference type="Proteomes" id="UP000287872"/>
    </source>
</evidence>
<dbReference type="Gene3D" id="3.60.110.10">
    <property type="entry name" value="Carbon-nitrogen hydrolase"/>
    <property type="match status" value="1"/>
</dbReference>
<dbReference type="PANTHER" id="PTHR47799">
    <property type="entry name" value="OMEGA-AMIDASE YAFV"/>
    <property type="match status" value="1"/>
</dbReference>
<protein>
    <submittedName>
        <fullName evidence="2">Amidohydrolase</fullName>
    </submittedName>
</protein>
<dbReference type="AlphaFoldDB" id="A0A401UN80"/>
<dbReference type="InterPro" id="IPR052737">
    <property type="entry name" value="Omega-amidase_YafV"/>
</dbReference>
<comment type="caution">
    <text evidence="2">The sequence shown here is derived from an EMBL/GenBank/DDBJ whole genome shotgun (WGS) entry which is preliminary data.</text>
</comment>
<dbReference type="InterPro" id="IPR003010">
    <property type="entry name" value="C-N_Hydrolase"/>
</dbReference>
<dbReference type="Proteomes" id="UP000287872">
    <property type="component" value="Unassembled WGS sequence"/>
</dbReference>
<dbReference type="PROSITE" id="PS50263">
    <property type="entry name" value="CN_HYDROLASE"/>
    <property type="match status" value="1"/>
</dbReference>
<name>A0A401UN80_9CLOT</name>
<dbReference type="SUPFAM" id="SSF56317">
    <property type="entry name" value="Carbon-nitrogen hydrolase"/>
    <property type="match status" value="1"/>
</dbReference>
<dbReference type="Pfam" id="PF00795">
    <property type="entry name" value="CN_hydrolase"/>
    <property type="match status" value="1"/>
</dbReference>
<sequence length="265" mass="29818">MKLALAQVDIAWEDKTINKETTLQFIKQASTENVDMILFPEMTLTGFSMNTSLIGENNNETTEFFKEMSSKFNIFIGFGYVEGTTNSKNKYSVVAPSGEELVNYTKIHPFSFGGEPEFYQSGNQIEFFNAFDFTIAPFLCYDLRFPEVFQIASKPATLITVAANWPIGRREHWITLLKARAIENQCYIAGVNRVGKGNGLTYSGDSMIIDPLGNIISSLYMEDGLIIADICKSDVSQIRNNFSLKEDRKDGLYCNLYLSAIQSLK</sequence>
<dbReference type="PANTHER" id="PTHR47799:SF1">
    <property type="entry name" value="OMEGA-AMIDASE YAFV"/>
    <property type="match status" value="1"/>
</dbReference>
<reference evidence="2 3" key="1">
    <citation type="submission" date="2018-11" db="EMBL/GenBank/DDBJ databases">
        <title>Genome sequencing and assembly of Clostridium tagluense strain A121.</title>
        <authorList>
            <person name="Murakami T."/>
            <person name="Segawa T."/>
            <person name="Shcherbakova V.A."/>
            <person name="Mori H."/>
            <person name="Yoshimura Y."/>
        </authorList>
    </citation>
    <scope>NUCLEOTIDE SEQUENCE [LARGE SCALE GENOMIC DNA]</scope>
    <source>
        <strain evidence="2 3">A121</strain>
    </source>
</reference>
<dbReference type="RefSeq" id="WP_125002403.1">
    <property type="nucleotide sequence ID" value="NZ_BHYK01000014.1"/>
</dbReference>
<keyword evidence="2" id="KW-0378">Hydrolase</keyword>
<keyword evidence="3" id="KW-1185">Reference proteome</keyword>
<proteinExistence type="predicted"/>
<dbReference type="OrthoDB" id="9811121at2"/>
<gene>
    <name evidence="2" type="ORF">Ctaglu_26170</name>
</gene>
<feature type="domain" description="CN hydrolase" evidence="1">
    <location>
        <begin position="1"/>
        <end position="232"/>
    </location>
</feature>
<evidence type="ECO:0000313" key="2">
    <source>
        <dbReference type="EMBL" id="GCD10994.1"/>
    </source>
</evidence>
<dbReference type="InterPro" id="IPR036526">
    <property type="entry name" value="C-N_Hydrolase_sf"/>
</dbReference>
<evidence type="ECO:0000259" key="1">
    <source>
        <dbReference type="PROSITE" id="PS50263"/>
    </source>
</evidence>
<organism evidence="2 3">
    <name type="scientific">Clostridium tagluense</name>
    <dbReference type="NCBI Taxonomy" id="360422"/>
    <lineage>
        <taxon>Bacteria</taxon>
        <taxon>Bacillati</taxon>
        <taxon>Bacillota</taxon>
        <taxon>Clostridia</taxon>
        <taxon>Eubacteriales</taxon>
        <taxon>Clostridiaceae</taxon>
        <taxon>Clostridium</taxon>
    </lineage>
</organism>
<accession>A0A401UN80</accession>
<dbReference type="GO" id="GO:0050152">
    <property type="term" value="F:omega-amidase activity"/>
    <property type="evidence" value="ECO:0007669"/>
    <property type="project" value="TreeGrafter"/>
</dbReference>